<protein>
    <submittedName>
        <fullName evidence="2">Uncharacterized protein</fullName>
    </submittedName>
</protein>
<feature type="chain" id="PRO_5035949034" evidence="1">
    <location>
        <begin position="20"/>
        <end position="86"/>
    </location>
</feature>
<dbReference type="EMBL" id="CADEBD010000171">
    <property type="protein sequence ID" value="CAB3224258.1"/>
    <property type="molecule type" value="Genomic_DNA"/>
</dbReference>
<dbReference type="OrthoDB" id="8915289at2759"/>
<keyword evidence="1" id="KW-0732">Signal</keyword>
<dbReference type="Proteomes" id="UP000494256">
    <property type="component" value="Unassembled WGS sequence"/>
</dbReference>
<gene>
    <name evidence="2" type="ORF">APLA_LOCUS1831</name>
</gene>
<evidence type="ECO:0000313" key="2">
    <source>
        <dbReference type="EMBL" id="CAB3224258.1"/>
    </source>
</evidence>
<name>A0A8S0Z1V5_ARCPL</name>
<organism evidence="2 3">
    <name type="scientific">Arctia plantaginis</name>
    <name type="common">Wood tiger moth</name>
    <name type="synonym">Phalaena plantaginis</name>
    <dbReference type="NCBI Taxonomy" id="874455"/>
    <lineage>
        <taxon>Eukaryota</taxon>
        <taxon>Metazoa</taxon>
        <taxon>Ecdysozoa</taxon>
        <taxon>Arthropoda</taxon>
        <taxon>Hexapoda</taxon>
        <taxon>Insecta</taxon>
        <taxon>Pterygota</taxon>
        <taxon>Neoptera</taxon>
        <taxon>Endopterygota</taxon>
        <taxon>Lepidoptera</taxon>
        <taxon>Glossata</taxon>
        <taxon>Ditrysia</taxon>
        <taxon>Noctuoidea</taxon>
        <taxon>Erebidae</taxon>
        <taxon>Arctiinae</taxon>
        <taxon>Arctia</taxon>
    </lineage>
</organism>
<reference evidence="2 3" key="1">
    <citation type="submission" date="2020-04" db="EMBL/GenBank/DDBJ databases">
        <authorList>
            <person name="Wallbank WR R."/>
            <person name="Pardo Diaz C."/>
            <person name="Kozak K."/>
            <person name="Martin S."/>
            <person name="Jiggins C."/>
            <person name="Moest M."/>
            <person name="Warren A I."/>
            <person name="Byers J.R.P. K."/>
            <person name="Montejo-Kovacevich G."/>
            <person name="Yen C E."/>
        </authorList>
    </citation>
    <scope>NUCLEOTIDE SEQUENCE [LARGE SCALE GENOMIC DNA]</scope>
</reference>
<evidence type="ECO:0000313" key="3">
    <source>
        <dbReference type="Proteomes" id="UP000494256"/>
    </source>
</evidence>
<proteinExistence type="predicted"/>
<accession>A0A8S0Z1V5</accession>
<sequence length="86" mass="9994">MDSLVIILIMSAFVLKTFGDYLTNVEEDLADIDDENDDYDEGLEVKDGQPNTTEKLEKALKLFEETMDVFKKKYEIKEDNLTFYKA</sequence>
<dbReference type="AlphaFoldDB" id="A0A8S0Z1V5"/>
<evidence type="ECO:0000256" key="1">
    <source>
        <dbReference type="SAM" id="SignalP"/>
    </source>
</evidence>
<comment type="caution">
    <text evidence="2">The sequence shown here is derived from an EMBL/GenBank/DDBJ whole genome shotgun (WGS) entry which is preliminary data.</text>
</comment>
<feature type="signal peptide" evidence="1">
    <location>
        <begin position="1"/>
        <end position="19"/>
    </location>
</feature>